<dbReference type="AlphaFoldDB" id="A0AAV9G7U8"/>
<accession>A0AAV9G7U8</accession>
<evidence type="ECO:0000256" key="1">
    <source>
        <dbReference type="SAM" id="Phobius"/>
    </source>
</evidence>
<keyword evidence="3" id="KW-1185">Reference proteome</keyword>
<keyword evidence="1" id="KW-1133">Transmembrane helix</keyword>
<organism evidence="2 3">
    <name type="scientific">Podospora aff. communis PSN243</name>
    <dbReference type="NCBI Taxonomy" id="3040156"/>
    <lineage>
        <taxon>Eukaryota</taxon>
        <taxon>Fungi</taxon>
        <taxon>Dikarya</taxon>
        <taxon>Ascomycota</taxon>
        <taxon>Pezizomycotina</taxon>
        <taxon>Sordariomycetes</taxon>
        <taxon>Sordariomycetidae</taxon>
        <taxon>Sordariales</taxon>
        <taxon>Podosporaceae</taxon>
        <taxon>Podospora</taxon>
    </lineage>
</organism>
<name>A0AAV9G7U8_9PEZI</name>
<gene>
    <name evidence="2" type="ORF">QBC34DRAFT_477527</name>
</gene>
<dbReference type="Proteomes" id="UP001321760">
    <property type="component" value="Unassembled WGS sequence"/>
</dbReference>
<comment type="caution">
    <text evidence="2">The sequence shown here is derived from an EMBL/GenBank/DDBJ whole genome shotgun (WGS) entry which is preliminary data.</text>
</comment>
<dbReference type="Gene3D" id="3.10.450.50">
    <property type="match status" value="1"/>
</dbReference>
<keyword evidence="1" id="KW-0812">Transmembrane</keyword>
<dbReference type="PANTHER" id="PTHR39598">
    <property type="entry name" value="AUSTINOL SYNTHESIS PROTEIN F-RELATED"/>
    <property type="match status" value="1"/>
</dbReference>
<reference evidence="2" key="2">
    <citation type="submission" date="2023-05" db="EMBL/GenBank/DDBJ databases">
        <authorList>
            <consortium name="Lawrence Berkeley National Laboratory"/>
            <person name="Steindorff A."/>
            <person name="Hensen N."/>
            <person name="Bonometti L."/>
            <person name="Westerberg I."/>
            <person name="Brannstrom I.O."/>
            <person name="Guillou S."/>
            <person name="Cros-Aarteil S."/>
            <person name="Calhoun S."/>
            <person name="Haridas S."/>
            <person name="Kuo A."/>
            <person name="Mondo S."/>
            <person name="Pangilinan J."/>
            <person name="Riley R."/>
            <person name="Labutti K."/>
            <person name="Andreopoulos B."/>
            <person name="Lipzen A."/>
            <person name="Chen C."/>
            <person name="Yanf M."/>
            <person name="Daum C."/>
            <person name="Ng V."/>
            <person name="Clum A."/>
            <person name="Ohm R."/>
            <person name="Martin F."/>
            <person name="Silar P."/>
            <person name="Natvig D."/>
            <person name="Lalanne C."/>
            <person name="Gautier V."/>
            <person name="Ament-Velasquez S.L."/>
            <person name="Kruys A."/>
            <person name="Hutchinson M.I."/>
            <person name="Powell A.J."/>
            <person name="Barry K."/>
            <person name="Miller A.N."/>
            <person name="Grigoriev I.V."/>
            <person name="Debuchy R."/>
            <person name="Gladieux P."/>
            <person name="Thoren M.H."/>
            <person name="Johannesson H."/>
        </authorList>
    </citation>
    <scope>NUCLEOTIDE SEQUENCE</scope>
    <source>
        <strain evidence="2">PSN243</strain>
    </source>
</reference>
<keyword evidence="1" id="KW-0472">Membrane</keyword>
<dbReference type="InterPro" id="IPR032710">
    <property type="entry name" value="NTF2-like_dom_sf"/>
</dbReference>
<reference evidence="2" key="1">
    <citation type="journal article" date="2023" name="Mol. Phylogenet. Evol.">
        <title>Genome-scale phylogeny and comparative genomics of the fungal order Sordariales.</title>
        <authorList>
            <person name="Hensen N."/>
            <person name="Bonometti L."/>
            <person name="Westerberg I."/>
            <person name="Brannstrom I.O."/>
            <person name="Guillou S."/>
            <person name="Cros-Aarteil S."/>
            <person name="Calhoun S."/>
            <person name="Haridas S."/>
            <person name="Kuo A."/>
            <person name="Mondo S."/>
            <person name="Pangilinan J."/>
            <person name="Riley R."/>
            <person name="LaButti K."/>
            <person name="Andreopoulos B."/>
            <person name="Lipzen A."/>
            <person name="Chen C."/>
            <person name="Yan M."/>
            <person name="Daum C."/>
            <person name="Ng V."/>
            <person name="Clum A."/>
            <person name="Steindorff A."/>
            <person name="Ohm R.A."/>
            <person name="Martin F."/>
            <person name="Silar P."/>
            <person name="Natvig D.O."/>
            <person name="Lalanne C."/>
            <person name="Gautier V."/>
            <person name="Ament-Velasquez S.L."/>
            <person name="Kruys A."/>
            <person name="Hutchinson M.I."/>
            <person name="Powell A.J."/>
            <person name="Barry K."/>
            <person name="Miller A.N."/>
            <person name="Grigoriev I.V."/>
            <person name="Debuchy R."/>
            <person name="Gladieux P."/>
            <person name="Hiltunen Thoren M."/>
            <person name="Johannesson H."/>
        </authorList>
    </citation>
    <scope>NUCLEOTIDE SEQUENCE</scope>
    <source>
        <strain evidence="2">PSN243</strain>
    </source>
</reference>
<dbReference type="InterPro" id="IPR050977">
    <property type="entry name" value="Fungal_Meroterpenoid_Isomerase"/>
</dbReference>
<protein>
    <recommendedName>
        <fullName evidence="4">SnoaL-like domain-containing protein</fullName>
    </recommendedName>
</protein>
<feature type="transmembrane region" description="Helical" evidence="1">
    <location>
        <begin position="186"/>
        <end position="211"/>
    </location>
</feature>
<sequence>MSITSEALSIDSEAITITSATGSDTPGEAAPATTAAEEPSSVRLATVRTLLKGYSSLSVSQLLHPLSKTFTHQVLPVSLGMPVRNRDSFALHAKGIFAVFDTFRLVPESMYEDRERNVVVIHARMEGILANLRGWWGSECVMFVRLSEDGKKVEGIWEFVDSWKAVEMRNKFAPREFGLGPDGMSFGMFIGMGVGGVLLFVGLATGTLFGVRRMLRG</sequence>
<dbReference type="SUPFAM" id="SSF54427">
    <property type="entry name" value="NTF2-like"/>
    <property type="match status" value="1"/>
</dbReference>
<dbReference type="PANTHER" id="PTHR39598:SF1">
    <property type="entry name" value="AUSTINOID BIOSYNTHESIS CLUSTERS PROTEIN F-RELATED"/>
    <property type="match status" value="1"/>
</dbReference>
<dbReference type="EMBL" id="MU865992">
    <property type="protein sequence ID" value="KAK4443473.1"/>
    <property type="molecule type" value="Genomic_DNA"/>
</dbReference>
<evidence type="ECO:0008006" key="4">
    <source>
        <dbReference type="Google" id="ProtNLM"/>
    </source>
</evidence>
<evidence type="ECO:0000313" key="2">
    <source>
        <dbReference type="EMBL" id="KAK4443473.1"/>
    </source>
</evidence>
<proteinExistence type="predicted"/>
<evidence type="ECO:0000313" key="3">
    <source>
        <dbReference type="Proteomes" id="UP001321760"/>
    </source>
</evidence>